<reference evidence="1" key="2">
    <citation type="submission" date="2022-01" db="EMBL/GenBank/DDBJ databases">
        <authorList>
            <person name="Yamashiro T."/>
            <person name="Shiraishi A."/>
            <person name="Satake H."/>
            <person name="Nakayama K."/>
        </authorList>
    </citation>
    <scope>NUCLEOTIDE SEQUENCE</scope>
</reference>
<organism evidence="1 2">
    <name type="scientific">Tanacetum coccineum</name>
    <dbReference type="NCBI Taxonomy" id="301880"/>
    <lineage>
        <taxon>Eukaryota</taxon>
        <taxon>Viridiplantae</taxon>
        <taxon>Streptophyta</taxon>
        <taxon>Embryophyta</taxon>
        <taxon>Tracheophyta</taxon>
        <taxon>Spermatophyta</taxon>
        <taxon>Magnoliopsida</taxon>
        <taxon>eudicotyledons</taxon>
        <taxon>Gunneridae</taxon>
        <taxon>Pentapetalae</taxon>
        <taxon>asterids</taxon>
        <taxon>campanulids</taxon>
        <taxon>Asterales</taxon>
        <taxon>Asteraceae</taxon>
        <taxon>Asteroideae</taxon>
        <taxon>Anthemideae</taxon>
        <taxon>Anthemidinae</taxon>
        <taxon>Tanacetum</taxon>
    </lineage>
</organism>
<keyword evidence="2" id="KW-1185">Reference proteome</keyword>
<sequence length="171" mass="19071">MFSSIPSSTKTNSSIWSPISHGSENVSVVHPLHLLQLIGILKWDTISHMYKALILLVVPIHRIEVLMNWLSRVSPRLRCVVSWLSGNVSPSFFIVITKSDLEDKGGLKTCYVPFWSLLRLTNPGMVDPCPLMVDPSVAFSANDPMKLIILVPLVDALLLSNPRPILQLDDF</sequence>
<evidence type="ECO:0000313" key="2">
    <source>
        <dbReference type="Proteomes" id="UP001151760"/>
    </source>
</evidence>
<evidence type="ECO:0000313" key="1">
    <source>
        <dbReference type="EMBL" id="GJT52259.1"/>
    </source>
</evidence>
<gene>
    <name evidence="1" type="ORF">Tco_0978416</name>
</gene>
<reference evidence="1" key="1">
    <citation type="journal article" date="2022" name="Int. J. Mol. Sci.">
        <title>Draft Genome of Tanacetum Coccineum: Genomic Comparison of Closely Related Tanacetum-Family Plants.</title>
        <authorList>
            <person name="Yamashiro T."/>
            <person name="Shiraishi A."/>
            <person name="Nakayama K."/>
            <person name="Satake H."/>
        </authorList>
    </citation>
    <scope>NUCLEOTIDE SEQUENCE</scope>
</reference>
<protein>
    <submittedName>
        <fullName evidence="1">Uncharacterized protein</fullName>
    </submittedName>
</protein>
<dbReference type="Proteomes" id="UP001151760">
    <property type="component" value="Unassembled WGS sequence"/>
</dbReference>
<accession>A0ABQ5EN66</accession>
<dbReference type="EMBL" id="BQNB010016479">
    <property type="protein sequence ID" value="GJT52259.1"/>
    <property type="molecule type" value="Genomic_DNA"/>
</dbReference>
<comment type="caution">
    <text evidence="1">The sequence shown here is derived from an EMBL/GenBank/DDBJ whole genome shotgun (WGS) entry which is preliminary data.</text>
</comment>
<proteinExistence type="predicted"/>
<name>A0ABQ5EN66_9ASTR</name>